<dbReference type="Pfam" id="PF00226">
    <property type="entry name" value="DnaJ"/>
    <property type="match status" value="1"/>
</dbReference>
<evidence type="ECO:0000259" key="3">
    <source>
        <dbReference type="PROSITE" id="PS50076"/>
    </source>
</evidence>
<proteinExistence type="predicted"/>
<evidence type="ECO:0000313" key="4">
    <source>
        <dbReference type="EMBL" id="QHT08010.1"/>
    </source>
</evidence>
<evidence type="ECO:0000256" key="2">
    <source>
        <dbReference type="SAM" id="Phobius"/>
    </source>
</evidence>
<organism evidence="4">
    <name type="scientific">viral metagenome</name>
    <dbReference type="NCBI Taxonomy" id="1070528"/>
    <lineage>
        <taxon>unclassified sequences</taxon>
        <taxon>metagenomes</taxon>
        <taxon>organismal metagenomes</taxon>
    </lineage>
</organism>
<feature type="transmembrane region" description="Helical" evidence="2">
    <location>
        <begin position="32"/>
        <end position="62"/>
    </location>
</feature>
<dbReference type="PANTHER" id="PTHR24074">
    <property type="entry name" value="CO-CHAPERONE PROTEIN DJLA"/>
    <property type="match status" value="1"/>
</dbReference>
<sequence>MDRTDIDNEELKMYMEDRVLKAIKKIPFEEQYFLIIVLFLKFVFCYGIENTTFVIIFILNFLKLNTSRESNYYYNLILDGLTWLNENIQLLVDKYVNTKPDATEIERYKAFEDYLLLLEAKLYVLLANLTCCHGEIFGKQYLKIVDGDTERKYVLDEEKLKELFSGGIPIEIMDQLMEKYECMNKEDCINKMIKDINSTPEVVNALKTLVHKQDLETERRIGQRVKIKNGIKYYLRNDPTPIDLSGRMVYLFNKSKNYNRIVKVDGEWYIGYQDEKYHIDPVTGQYRYPNLQQYVYYTGGNDPIREIVFRDDEVSANVKPMNCYRVYIEESRIPIVLPETAFDLNNIETYVENPEFKNAFEGIKQVISNVFTNQDDGDKYIENYLNGVAEKEYRTKERFLEMIRYIFGTQQNQYNEIRATNEEEDLQEDEDAINPFAIHVVAPPILHGCDVGIRYVRNCVIYFTGRLIDNTPAFRDWLLRIWNNMIDRLNELLRRINPPFIPEISDTENQVAVIPRNQVDIIPHVTREQIDLILRQPPTRPRTPSNPEGRRPNTPQFGERDAEEQEARRQEGRNFVDDMNERGAQHERQRVYNQPNSERPQRNQLYYDLEILPNASQEEIKTAYRQLARQWHPDKNRNNVGEATAKFQKISLAYSVLSDPVKKRLYDYDGTIGGKTIKNRKGRRKGTKYIKTNKKYKKKIPRKTIKRHKKKSLGYRKKKGRKTRRIN</sequence>
<feature type="region of interest" description="Disordered" evidence="1">
    <location>
        <begin position="532"/>
        <end position="602"/>
    </location>
</feature>
<name>A0A6C0CVQ3_9ZZZZ</name>
<evidence type="ECO:0000256" key="1">
    <source>
        <dbReference type="SAM" id="MobiDB-lite"/>
    </source>
</evidence>
<dbReference type="CDD" id="cd06257">
    <property type="entry name" value="DnaJ"/>
    <property type="match status" value="1"/>
</dbReference>
<dbReference type="Gene3D" id="1.10.287.110">
    <property type="entry name" value="DnaJ domain"/>
    <property type="match status" value="1"/>
</dbReference>
<protein>
    <recommendedName>
        <fullName evidence="3">J domain-containing protein</fullName>
    </recommendedName>
</protein>
<feature type="compositionally biased region" description="Polar residues" evidence="1">
    <location>
        <begin position="591"/>
        <end position="602"/>
    </location>
</feature>
<dbReference type="EMBL" id="MN739489">
    <property type="protein sequence ID" value="QHT08010.1"/>
    <property type="molecule type" value="Genomic_DNA"/>
</dbReference>
<keyword evidence="2" id="KW-0812">Transmembrane</keyword>
<dbReference type="SMART" id="SM00271">
    <property type="entry name" value="DnaJ"/>
    <property type="match status" value="1"/>
</dbReference>
<feature type="region of interest" description="Disordered" evidence="1">
    <location>
        <begin position="693"/>
        <end position="727"/>
    </location>
</feature>
<feature type="domain" description="J" evidence="3">
    <location>
        <begin position="604"/>
        <end position="670"/>
    </location>
</feature>
<accession>A0A6C0CVQ3</accession>
<dbReference type="PROSITE" id="PS50076">
    <property type="entry name" value="DNAJ_2"/>
    <property type="match status" value="1"/>
</dbReference>
<dbReference type="PRINTS" id="PR00625">
    <property type="entry name" value="JDOMAIN"/>
</dbReference>
<keyword evidence="2" id="KW-0472">Membrane</keyword>
<dbReference type="InterPro" id="IPR018253">
    <property type="entry name" value="DnaJ_domain_CS"/>
</dbReference>
<dbReference type="InterPro" id="IPR001623">
    <property type="entry name" value="DnaJ_domain"/>
</dbReference>
<dbReference type="PROSITE" id="PS00636">
    <property type="entry name" value="DNAJ_1"/>
    <property type="match status" value="1"/>
</dbReference>
<dbReference type="AlphaFoldDB" id="A0A6C0CVQ3"/>
<reference evidence="4" key="1">
    <citation type="journal article" date="2020" name="Nature">
        <title>Giant virus diversity and host interactions through global metagenomics.</title>
        <authorList>
            <person name="Schulz F."/>
            <person name="Roux S."/>
            <person name="Paez-Espino D."/>
            <person name="Jungbluth S."/>
            <person name="Walsh D.A."/>
            <person name="Denef V.J."/>
            <person name="McMahon K.D."/>
            <person name="Konstantinidis K.T."/>
            <person name="Eloe-Fadrosh E.A."/>
            <person name="Kyrpides N.C."/>
            <person name="Woyke T."/>
        </authorList>
    </citation>
    <scope>NUCLEOTIDE SEQUENCE</scope>
    <source>
        <strain evidence="4">GVMAG-M-3300022752-39</strain>
    </source>
</reference>
<dbReference type="SUPFAM" id="SSF46565">
    <property type="entry name" value="Chaperone J-domain"/>
    <property type="match status" value="1"/>
</dbReference>
<keyword evidence="2" id="KW-1133">Transmembrane helix</keyword>
<dbReference type="InterPro" id="IPR050817">
    <property type="entry name" value="DjlA_DnaK_co-chaperone"/>
</dbReference>
<dbReference type="InterPro" id="IPR036869">
    <property type="entry name" value="J_dom_sf"/>
</dbReference>
<feature type="compositionally biased region" description="Basic and acidic residues" evidence="1">
    <location>
        <begin position="565"/>
        <end position="590"/>
    </location>
</feature>